<evidence type="ECO:0000256" key="1">
    <source>
        <dbReference type="SAM" id="MobiDB-lite"/>
    </source>
</evidence>
<dbReference type="OrthoDB" id="416558at2759"/>
<dbReference type="AlphaFoldDB" id="A0A812MF86"/>
<sequence length="550" mass="61852">MKSWLLQLLLLSSVRYLDAATLRRSRMTTAEQKMSARMKAMAPEKATLMNMEASVLNMARLAESGKGAASATNLTDFLKEIQQLIQNSMKKSILVRMNQTQIDLDEAWANLSTCTHPNDTQFVEELAELDAKHIQCRQSEANLYNNFQTTCVLGWKIYTERIHALCAAYMQSQDIPNPTSTCVMGGDTPVPTIGNYLKDMAAHFRGEYEAVVEKRLKCQNASSTPFVNLELCKQMMCQYWDTRMECSKTQASFEQRACDVHKTYTCSKFAECYTERRDIYQDIQSLAEQTEVTAKVEWRMVNRIECYIAALGQPKDGLAEAIDTCKGKIFSASSVELVYKGPAPAQRECTEVFLPPGSAVFSSTWYHAVPSVEAECTIEAILRLPISRLALETQSLEIAALNDAGQVVAKHAFQLQQLVKAPNHTVSFQPCHLRLEDGTDRTIAADVQVRLMGLHRAKHETAVKRLAIQGAEDDASSESEASENEPETVAPIDRSFSLEWVNRIYGKLHPKISIIIARMMEDRFGQITQMLQAKMPGPLKDIHFKYFRLG</sequence>
<accession>A0A812MF86</accession>
<feature type="chain" id="PRO_5032782148" description="Secreted protein" evidence="2">
    <location>
        <begin position="20"/>
        <end position="550"/>
    </location>
</feature>
<proteinExistence type="predicted"/>
<organism evidence="3 4">
    <name type="scientific">Symbiodinium pilosum</name>
    <name type="common">Dinoflagellate</name>
    <dbReference type="NCBI Taxonomy" id="2952"/>
    <lineage>
        <taxon>Eukaryota</taxon>
        <taxon>Sar</taxon>
        <taxon>Alveolata</taxon>
        <taxon>Dinophyceae</taxon>
        <taxon>Suessiales</taxon>
        <taxon>Symbiodiniaceae</taxon>
        <taxon>Symbiodinium</taxon>
    </lineage>
</organism>
<comment type="caution">
    <text evidence="3">The sequence shown here is derived from an EMBL/GenBank/DDBJ whole genome shotgun (WGS) entry which is preliminary data.</text>
</comment>
<gene>
    <name evidence="3" type="ORF">SPIL2461_LOCUS5500</name>
</gene>
<evidence type="ECO:0000313" key="4">
    <source>
        <dbReference type="Proteomes" id="UP000649617"/>
    </source>
</evidence>
<feature type="signal peptide" evidence="2">
    <location>
        <begin position="1"/>
        <end position="19"/>
    </location>
</feature>
<protein>
    <recommendedName>
        <fullName evidence="5">Secreted protein</fullName>
    </recommendedName>
</protein>
<keyword evidence="4" id="KW-1185">Reference proteome</keyword>
<dbReference type="EMBL" id="CAJNIZ010007831">
    <property type="protein sequence ID" value="CAE7261660.1"/>
    <property type="molecule type" value="Genomic_DNA"/>
</dbReference>
<feature type="compositionally biased region" description="Acidic residues" evidence="1">
    <location>
        <begin position="471"/>
        <end position="486"/>
    </location>
</feature>
<feature type="non-terminal residue" evidence="3">
    <location>
        <position position="550"/>
    </location>
</feature>
<feature type="region of interest" description="Disordered" evidence="1">
    <location>
        <begin position="470"/>
        <end position="489"/>
    </location>
</feature>
<keyword evidence="2" id="KW-0732">Signal</keyword>
<evidence type="ECO:0000256" key="2">
    <source>
        <dbReference type="SAM" id="SignalP"/>
    </source>
</evidence>
<evidence type="ECO:0008006" key="5">
    <source>
        <dbReference type="Google" id="ProtNLM"/>
    </source>
</evidence>
<evidence type="ECO:0000313" key="3">
    <source>
        <dbReference type="EMBL" id="CAE7261660.1"/>
    </source>
</evidence>
<name>A0A812MF86_SYMPI</name>
<dbReference type="Proteomes" id="UP000649617">
    <property type="component" value="Unassembled WGS sequence"/>
</dbReference>
<reference evidence="3" key="1">
    <citation type="submission" date="2021-02" db="EMBL/GenBank/DDBJ databases">
        <authorList>
            <person name="Dougan E. K."/>
            <person name="Rhodes N."/>
            <person name="Thang M."/>
            <person name="Chan C."/>
        </authorList>
    </citation>
    <scope>NUCLEOTIDE SEQUENCE</scope>
</reference>